<dbReference type="EMBL" id="JBHSWV010000293">
    <property type="protein sequence ID" value="MFC6766743.1"/>
    <property type="molecule type" value="Genomic_DNA"/>
</dbReference>
<reference evidence="2 3" key="1">
    <citation type="journal article" date="2019" name="Int. J. Syst. Evol. Microbiol.">
        <title>The Global Catalogue of Microorganisms (GCM) 10K type strain sequencing project: providing services to taxonomists for standard genome sequencing and annotation.</title>
        <authorList>
            <consortium name="The Broad Institute Genomics Platform"/>
            <consortium name="The Broad Institute Genome Sequencing Center for Infectious Disease"/>
            <person name="Wu L."/>
            <person name="Ma J."/>
        </authorList>
    </citation>
    <scope>NUCLEOTIDE SEQUENCE [LARGE SCALE GENOMIC DNA]</scope>
    <source>
        <strain evidence="2 3">LMG 29247</strain>
    </source>
</reference>
<name>A0ABD5SU10_9EURY</name>
<evidence type="ECO:0000313" key="3">
    <source>
        <dbReference type="Proteomes" id="UP001596383"/>
    </source>
</evidence>
<evidence type="ECO:0000256" key="1">
    <source>
        <dbReference type="SAM" id="MobiDB-lite"/>
    </source>
</evidence>
<sequence>MTPTRRNTSRLEGGVDDSSQREADEKPPISPFTLEFDRPSVQNRPRLDGRL</sequence>
<feature type="region of interest" description="Disordered" evidence="1">
    <location>
        <begin position="1"/>
        <end position="51"/>
    </location>
</feature>
<keyword evidence="3" id="KW-1185">Reference proteome</keyword>
<organism evidence="2 3">
    <name type="scientific">Natrinema soli</name>
    <dbReference type="NCBI Taxonomy" id="1930624"/>
    <lineage>
        <taxon>Archaea</taxon>
        <taxon>Methanobacteriati</taxon>
        <taxon>Methanobacteriota</taxon>
        <taxon>Stenosarchaea group</taxon>
        <taxon>Halobacteria</taxon>
        <taxon>Halobacteriales</taxon>
        <taxon>Natrialbaceae</taxon>
        <taxon>Natrinema</taxon>
    </lineage>
</organism>
<comment type="caution">
    <text evidence="2">The sequence shown here is derived from an EMBL/GenBank/DDBJ whole genome shotgun (WGS) entry which is preliminary data.</text>
</comment>
<feature type="compositionally biased region" description="Basic and acidic residues" evidence="1">
    <location>
        <begin position="18"/>
        <end position="27"/>
    </location>
</feature>
<protein>
    <submittedName>
        <fullName evidence="2">Uncharacterized protein</fullName>
    </submittedName>
</protein>
<gene>
    <name evidence="2" type="ORF">ACFQE6_17620</name>
</gene>
<dbReference type="Proteomes" id="UP001596383">
    <property type="component" value="Unassembled WGS sequence"/>
</dbReference>
<dbReference type="AlphaFoldDB" id="A0ABD5SU10"/>
<evidence type="ECO:0000313" key="2">
    <source>
        <dbReference type="EMBL" id="MFC6766743.1"/>
    </source>
</evidence>
<proteinExistence type="predicted"/>
<accession>A0ABD5SU10</accession>